<evidence type="ECO:0000256" key="4">
    <source>
        <dbReference type="ARBA" id="ARBA00023136"/>
    </source>
</evidence>
<organism evidence="6 7">
    <name type="scientific">Fibrivirga algicola</name>
    <dbReference type="NCBI Taxonomy" id="2950420"/>
    <lineage>
        <taxon>Bacteria</taxon>
        <taxon>Pseudomonadati</taxon>
        <taxon>Bacteroidota</taxon>
        <taxon>Cytophagia</taxon>
        <taxon>Cytophagales</taxon>
        <taxon>Spirosomataceae</taxon>
        <taxon>Fibrivirga</taxon>
    </lineage>
</organism>
<keyword evidence="3 5" id="KW-1133">Transmembrane helix</keyword>
<feature type="transmembrane region" description="Helical" evidence="5">
    <location>
        <begin position="154"/>
        <end position="172"/>
    </location>
</feature>
<evidence type="ECO:0000256" key="1">
    <source>
        <dbReference type="ARBA" id="ARBA00004141"/>
    </source>
</evidence>
<comment type="subcellular location">
    <subcellularLocation>
        <location evidence="1">Membrane</location>
        <topology evidence="1">Multi-pass membrane protein</topology>
    </subcellularLocation>
</comment>
<feature type="transmembrane region" description="Helical" evidence="5">
    <location>
        <begin position="450"/>
        <end position="467"/>
    </location>
</feature>
<feature type="transmembrane region" description="Helical" evidence="5">
    <location>
        <begin position="21"/>
        <end position="40"/>
    </location>
</feature>
<keyword evidence="4 5" id="KW-0472">Membrane</keyword>
<dbReference type="PANTHER" id="PTHR11785">
    <property type="entry name" value="AMINO ACID TRANSPORTER"/>
    <property type="match status" value="1"/>
</dbReference>
<reference evidence="6" key="1">
    <citation type="submission" date="2024-05" db="EMBL/GenBank/DDBJ databases">
        <authorList>
            <person name="Jung D.-H."/>
        </authorList>
    </citation>
    <scope>NUCLEOTIDE SEQUENCE</scope>
    <source>
        <strain evidence="6">JA-25</strain>
    </source>
</reference>
<evidence type="ECO:0000256" key="3">
    <source>
        <dbReference type="ARBA" id="ARBA00022989"/>
    </source>
</evidence>
<dbReference type="Gene3D" id="1.20.1740.10">
    <property type="entry name" value="Amino acid/polyamine transporter I"/>
    <property type="match status" value="1"/>
</dbReference>
<dbReference type="EMBL" id="WAEL01000003">
    <property type="protein sequence ID" value="NID10583.1"/>
    <property type="molecule type" value="Genomic_DNA"/>
</dbReference>
<dbReference type="PIRSF" id="PIRSF006060">
    <property type="entry name" value="AA_transporter"/>
    <property type="match status" value="1"/>
</dbReference>
<feature type="transmembrane region" description="Helical" evidence="5">
    <location>
        <begin position="55"/>
        <end position="77"/>
    </location>
</feature>
<dbReference type="InterPro" id="IPR002293">
    <property type="entry name" value="AA/rel_permease1"/>
</dbReference>
<dbReference type="Proteomes" id="UP000606008">
    <property type="component" value="Unassembled WGS sequence"/>
</dbReference>
<feature type="transmembrane region" description="Helical" evidence="5">
    <location>
        <begin position="421"/>
        <end position="444"/>
    </location>
</feature>
<evidence type="ECO:0000256" key="5">
    <source>
        <dbReference type="SAM" id="Phobius"/>
    </source>
</evidence>
<comment type="caution">
    <text evidence="6">The sequence shown here is derived from an EMBL/GenBank/DDBJ whole genome shotgun (WGS) entry which is preliminary data.</text>
</comment>
<feature type="transmembrane region" description="Helical" evidence="5">
    <location>
        <begin position="184"/>
        <end position="202"/>
    </location>
</feature>
<feature type="transmembrane region" description="Helical" evidence="5">
    <location>
        <begin position="258"/>
        <end position="283"/>
    </location>
</feature>
<keyword evidence="7" id="KW-1185">Reference proteome</keyword>
<feature type="transmembrane region" description="Helical" evidence="5">
    <location>
        <begin position="315"/>
        <end position="341"/>
    </location>
</feature>
<dbReference type="PANTHER" id="PTHR11785:SF512">
    <property type="entry name" value="SOBREMESA, ISOFORM B"/>
    <property type="match status" value="1"/>
</dbReference>
<evidence type="ECO:0000256" key="2">
    <source>
        <dbReference type="ARBA" id="ARBA00022692"/>
    </source>
</evidence>
<dbReference type="InterPro" id="IPR050598">
    <property type="entry name" value="AminoAcid_Transporter"/>
</dbReference>
<feature type="transmembrane region" description="Helical" evidence="5">
    <location>
        <begin position="98"/>
        <end position="124"/>
    </location>
</feature>
<sequence>MTSTSSSTPEPATTAAIRPKIGLLSAIIFVISSVVGTGVFKKVVPMSAELGSPTLVLAAWFIAGLVSLAGTLSNAEVASMLASEGGEYVYFRVIYNRFFAFLFGWTNFAVIRTASIASIAYVFAQSVNSLVALPVTPVSWSEVNVLGLHPLDNFSVKLLAIVLVWGQTAFNIRGLKTGEAISRFLTAIMIAVMLGFIVFGLFSSAGSVVNLQPVDTGLSGKSLISAMALACLSAFWPYEGWNTVGYIGGEIEKPSKNLPWALTIGTLSIMGLYLLMNLIYLYIMPVQDLAALKQSPNSIAAVSVAGIMGGKTGSLLISCLLLVTTFNCCSITILMASRLFYAMSKDGQFFSRVNYMHPTFQTPSRSLVLQAAWTTLMVLSGSFDTLTDMLIFAAFIFYGATTVGVFVLRRRMPDADRPYRVIGYPVVPALFIAFCAYLVINTLINRPEEALVGLGLMATGIPFYFYWNRKKPA</sequence>
<evidence type="ECO:0000313" key="7">
    <source>
        <dbReference type="Proteomes" id="UP000606008"/>
    </source>
</evidence>
<name>A0ABX0QFB7_9BACT</name>
<gene>
    <name evidence="6" type="ORF">F7231_10415</name>
</gene>
<protein>
    <submittedName>
        <fullName evidence="6">Amino acid permease</fullName>
    </submittedName>
</protein>
<proteinExistence type="predicted"/>
<accession>A0ABX0QFB7</accession>
<feature type="transmembrane region" description="Helical" evidence="5">
    <location>
        <begin position="389"/>
        <end position="409"/>
    </location>
</feature>
<dbReference type="RefSeq" id="WP_166691836.1">
    <property type="nucleotide sequence ID" value="NZ_WAEL01000003.1"/>
</dbReference>
<dbReference type="Pfam" id="PF13520">
    <property type="entry name" value="AA_permease_2"/>
    <property type="match status" value="1"/>
</dbReference>
<evidence type="ECO:0000313" key="6">
    <source>
        <dbReference type="EMBL" id="NID10583.1"/>
    </source>
</evidence>
<keyword evidence="2 5" id="KW-0812">Transmembrane</keyword>